<comment type="caution">
    <text evidence="8">The sequence shown here is derived from an EMBL/GenBank/DDBJ whole genome shotgun (WGS) entry which is preliminary data.</text>
</comment>
<sequence length="111" mass="12399">MKENIHPKYYSDCKVTCVCGNTFLTGSTEPEIKVELCAACHPFYTGKQKLVDSARRVEKFTAKVSAQEGVAKIKKGKKVKRAARAEVRAKKEVVVKTKDLKKIAQVKLSKK</sequence>
<evidence type="ECO:0000256" key="2">
    <source>
        <dbReference type="ARBA" id="ARBA00022730"/>
    </source>
</evidence>
<accession>A0A2H0V8K7</accession>
<dbReference type="NCBIfam" id="TIGR00105">
    <property type="entry name" value="L31"/>
    <property type="match status" value="1"/>
</dbReference>
<evidence type="ECO:0000256" key="4">
    <source>
        <dbReference type="ARBA" id="ARBA00022980"/>
    </source>
</evidence>
<keyword evidence="7" id="KW-0479">Metal-binding</keyword>
<evidence type="ECO:0000313" key="8">
    <source>
        <dbReference type="EMBL" id="PIR95403.1"/>
    </source>
</evidence>
<dbReference type="Gene3D" id="4.10.830.30">
    <property type="entry name" value="Ribosomal protein L31"/>
    <property type="match status" value="1"/>
</dbReference>
<dbReference type="GO" id="GO:1990904">
    <property type="term" value="C:ribonucleoprotein complex"/>
    <property type="evidence" value="ECO:0007669"/>
    <property type="project" value="UniProtKB-KW"/>
</dbReference>
<feature type="binding site" evidence="7">
    <location>
        <position position="37"/>
    </location>
    <ligand>
        <name>Zn(2+)</name>
        <dbReference type="ChEBI" id="CHEBI:29105"/>
    </ligand>
</feature>
<keyword evidence="3 7" id="KW-0694">RNA-binding</keyword>
<evidence type="ECO:0000256" key="7">
    <source>
        <dbReference type="HAMAP-Rule" id="MF_00501"/>
    </source>
</evidence>
<comment type="cofactor">
    <cofactor evidence="7">
        <name>Zn(2+)</name>
        <dbReference type="ChEBI" id="CHEBI:29105"/>
    </cofactor>
    <text evidence="7">Binds 1 zinc ion per subunit.</text>
</comment>
<dbReference type="GO" id="GO:0005840">
    <property type="term" value="C:ribosome"/>
    <property type="evidence" value="ECO:0007669"/>
    <property type="project" value="UniProtKB-KW"/>
</dbReference>
<dbReference type="PRINTS" id="PR01249">
    <property type="entry name" value="RIBOSOMALL31"/>
</dbReference>
<proteinExistence type="inferred from homology"/>
<dbReference type="HAMAP" id="MF_00501">
    <property type="entry name" value="Ribosomal_bL31_1"/>
    <property type="match status" value="1"/>
</dbReference>
<keyword evidence="4 7" id="KW-0689">Ribosomal protein</keyword>
<reference evidence="9" key="1">
    <citation type="submission" date="2017-09" db="EMBL/GenBank/DDBJ databases">
        <title>Depth-based differentiation of microbial function through sediment-hosted aquifers and enrichment of novel symbionts in the deep terrestrial subsurface.</title>
        <authorList>
            <person name="Probst A.J."/>
            <person name="Ladd B."/>
            <person name="Jarett J.K."/>
            <person name="Geller-Mcgrath D.E."/>
            <person name="Sieber C.M.K."/>
            <person name="Emerson J.B."/>
            <person name="Anantharaman K."/>
            <person name="Thomas B.C."/>
            <person name="Malmstrom R."/>
            <person name="Stieglmeier M."/>
            <person name="Klingl A."/>
            <person name="Woyke T."/>
            <person name="Ryan C.M."/>
            <person name="Banfield J.F."/>
        </authorList>
    </citation>
    <scope>NUCLEOTIDE SEQUENCE [LARGE SCALE GENOMIC DNA]</scope>
</reference>
<keyword evidence="2 7" id="KW-0699">rRNA-binding</keyword>
<feature type="binding site" evidence="7">
    <location>
        <position position="17"/>
    </location>
    <ligand>
        <name>Zn(2+)</name>
        <dbReference type="ChEBI" id="CHEBI:29105"/>
    </ligand>
</feature>
<dbReference type="InterPro" id="IPR042105">
    <property type="entry name" value="Ribosomal_bL31_sf"/>
</dbReference>
<dbReference type="EMBL" id="PFAL01000024">
    <property type="protein sequence ID" value="PIR95403.1"/>
    <property type="molecule type" value="Genomic_DNA"/>
</dbReference>
<dbReference type="AlphaFoldDB" id="A0A2H0V8K7"/>
<gene>
    <name evidence="7" type="primary">rpmE</name>
    <name evidence="8" type="ORF">COT93_02610</name>
</gene>
<dbReference type="GO" id="GO:0006412">
    <property type="term" value="P:translation"/>
    <property type="evidence" value="ECO:0007669"/>
    <property type="project" value="UniProtKB-UniRule"/>
</dbReference>
<dbReference type="SUPFAM" id="SSF143800">
    <property type="entry name" value="L28p-like"/>
    <property type="match status" value="1"/>
</dbReference>
<dbReference type="InterPro" id="IPR002150">
    <property type="entry name" value="Ribosomal_bL31"/>
</dbReference>
<dbReference type="Proteomes" id="UP000229972">
    <property type="component" value="Unassembled WGS sequence"/>
</dbReference>
<feature type="binding site" evidence="7">
    <location>
        <position position="40"/>
    </location>
    <ligand>
        <name>Zn(2+)</name>
        <dbReference type="ChEBI" id="CHEBI:29105"/>
    </ligand>
</feature>
<protein>
    <recommendedName>
        <fullName evidence="6 7">Large ribosomal subunit protein bL31</fullName>
    </recommendedName>
</protein>
<dbReference type="GO" id="GO:0019843">
    <property type="term" value="F:rRNA binding"/>
    <property type="evidence" value="ECO:0007669"/>
    <property type="project" value="UniProtKB-KW"/>
</dbReference>
<organism evidence="8 9">
    <name type="scientific">Candidatus Falkowbacteria bacterium CG10_big_fil_rev_8_21_14_0_10_37_18</name>
    <dbReference type="NCBI Taxonomy" id="1974562"/>
    <lineage>
        <taxon>Bacteria</taxon>
        <taxon>Candidatus Falkowiibacteriota</taxon>
    </lineage>
</organism>
<keyword evidence="7" id="KW-0862">Zinc</keyword>
<keyword evidence="5 7" id="KW-0687">Ribonucleoprotein</keyword>
<dbReference type="GO" id="GO:0003735">
    <property type="term" value="F:structural constituent of ribosome"/>
    <property type="evidence" value="ECO:0007669"/>
    <property type="project" value="InterPro"/>
</dbReference>
<evidence type="ECO:0000313" key="9">
    <source>
        <dbReference type="Proteomes" id="UP000229972"/>
    </source>
</evidence>
<dbReference type="InterPro" id="IPR027491">
    <property type="entry name" value="Ribosomal_bL31_A"/>
</dbReference>
<comment type="function">
    <text evidence="7">Binds the 23S rRNA.</text>
</comment>
<dbReference type="GO" id="GO:0046872">
    <property type="term" value="F:metal ion binding"/>
    <property type="evidence" value="ECO:0007669"/>
    <property type="project" value="UniProtKB-KW"/>
</dbReference>
<evidence type="ECO:0000256" key="3">
    <source>
        <dbReference type="ARBA" id="ARBA00022884"/>
    </source>
</evidence>
<name>A0A2H0V8K7_9BACT</name>
<dbReference type="InterPro" id="IPR034704">
    <property type="entry name" value="Ribosomal_bL28/bL31-like_sf"/>
</dbReference>
<dbReference type="Pfam" id="PF01197">
    <property type="entry name" value="Ribosomal_L31"/>
    <property type="match status" value="1"/>
</dbReference>
<comment type="similarity">
    <text evidence="1 7">Belongs to the bacterial ribosomal protein bL31 family. Type A subfamily.</text>
</comment>
<feature type="binding site" evidence="7">
    <location>
        <position position="19"/>
    </location>
    <ligand>
        <name>Zn(2+)</name>
        <dbReference type="ChEBI" id="CHEBI:29105"/>
    </ligand>
</feature>
<evidence type="ECO:0000256" key="1">
    <source>
        <dbReference type="ARBA" id="ARBA00009296"/>
    </source>
</evidence>
<comment type="subunit">
    <text evidence="7">Part of the 50S ribosomal subunit.</text>
</comment>
<evidence type="ECO:0000256" key="6">
    <source>
        <dbReference type="ARBA" id="ARBA00035687"/>
    </source>
</evidence>
<dbReference type="PANTHER" id="PTHR33280">
    <property type="entry name" value="50S RIBOSOMAL PROTEIN L31, CHLOROPLASTIC"/>
    <property type="match status" value="1"/>
</dbReference>
<dbReference type="NCBIfam" id="NF000612">
    <property type="entry name" value="PRK00019.1"/>
    <property type="match status" value="1"/>
</dbReference>
<evidence type="ECO:0000256" key="5">
    <source>
        <dbReference type="ARBA" id="ARBA00023274"/>
    </source>
</evidence>
<dbReference type="PANTHER" id="PTHR33280:SF1">
    <property type="entry name" value="LARGE RIBOSOMAL SUBUNIT PROTEIN BL31C"/>
    <property type="match status" value="1"/>
</dbReference>